<comment type="caution">
    <text evidence="4">The sequence shown here is derived from an EMBL/GenBank/DDBJ whole genome shotgun (WGS) entry which is preliminary data.</text>
</comment>
<protein>
    <submittedName>
        <fullName evidence="4">Cuticular protein analogous to peritrophins 1-B</fullName>
    </submittedName>
</protein>
<name>A0A3R7N542_PENVA</name>
<feature type="region of interest" description="Disordered" evidence="1">
    <location>
        <begin position="599"/>
        <end position="621"/>
    </location>
</feature>
<feature type="region of interest" description="Disordered" evidence="1">
    <location>
        <begin position="500"/>
        <end position="535"/>
    </location>
</feature>
<evidence type="ECO:0000256" key="2">
    <source>
        <dbReference type="SAM" id="SignalP"/>
    </source>
</evidence>
<dbReference type="GO" id="GO:0008061">
    <property type="term" value="F:chitin binding"/>
    <property type="evidence" value="ECO:0007669"/>
    <property type="project" value="InterPro"/>
</dbReference>
<dbReference type="EMBL" id="QCYY01001514">
    <property type="protein sequence ID" value="ROT77515.1"/>
    <property type="molecule type" value="Genomic_DNA"/>
</dbReference>
<evidence type="ECO:0000313" key="4">
    <source>
        <dbReference type="EMBL" id="ROT77515.1"/>
    </source>
</evidence>
<feature type="region of interest" description="Disordered" evidence="1">
    <location>
        <begin position="437"/>
        <end position="456"/>
    </location>
</feature>
<dbReference type="OrthoDB" id="6020543at2759"/>
<dbReference type="SUPFAM" id="SSF57625">
    <property type="entry name" value="Invertebrate chitin-binding proteins"/>
    <property type="match status" value="1"/>
</dbReference>
<feature type="compositionally biased region" description="Basic and acidic residues" evidence="1">
    <location>
        <begin position="203"/>
        <end position="231"/>
    </location>
</feature>
<dbReference type="GO" id="GO:0005576">
    <property type="term" value="C:extracellular region"/>
    <property type="evidence" value="ECO:0007669"/>
    <property type="project" value="InterPro"/>
</dbReference>
<dbReference type="PROSITE" id="PS50940">
    <property type="entry name" value="CHIT_BIND_II"/>
    <property type="match status" value="1"/>
</dbReference>
<reference evidence="4 5" key="2">
    <citation type="submission" date="2019-01" db="EMBL/GenBank/DDBJ databases">
        <title>The decoding of complex shrimp genome reveals the adaptation for benthos swimmer, frequently molting mechanism and breeding impact on genome.</title>
        <authorList>
            <person name="Sun Y."/>
            <person name="Gao Y."/>
            <person name="Yu Y."/>
        </authorList>
    </citation>
    <scope>NUCLEOTIDE SEQUENCE [LARGE SCALE GENOMIC DNA]</scope>
    <source>
        <tissue evidence="4">Muscle</tissue>
    </source>
</reference>
<dbReference type="InterPro" id="IPR002557">
    <property type="entry name" value="Chitin-bd_dom"/>
</dbReference>
<accession>A0A3R7N542</accession>
<dbReference type="Pfam" id="PF01607">
    <property type="entry name" value="CBM_14"/>
    <property type="match status" value="1"/>
</dbReference>
<dbReference type="InterPro" id="IPR036508">
    <property type="entry name" value="Chitin-bd_dom_sf"/>
</dbReference>
<keyword evidence="5" id="KW-1185">Reference proteome</keyword>
<feature type="domain" description="Chitin-binding type-2" evidence="3">
    <location>
        <begin position="302"/>
        <end position="361"/>
    </location>
</feature>
<evidence type="ECO:0000256" key="1">
    <source>
        <dbReference type="SAM" id="MobiDB-lite"/>
    </source>
</evidence>
<reference evidence="4 5" key="1">
    <citation type="submission" date="2018-04" db="EMBL/GenBank/DDBJ databases">
        <authorList>
            <person name="Zhang X."/>
            <person name="Yuan J."/>
            <person name="Li F."/>
            <person name="Xiang J."/>
        </authorList>
    </citation>
    <scope>NUCLEOTIDE SEQUENCE [LARGE SCALE GENOMIC DNA]</scope>
    <source>
        <tissue evidence="4">Muscle</tissue>
    </source>
</reference>
<keyword evidence="2" id="KW-0732">Signal</keyword>
<dbReference type="PANTHER" id="PTHR22933:SF43">
    <property type="entry name" value="LP10131P"/>
    <property type="match status" value="1"/>
</dbReference>
<dbReference type="Gene3D" id="2.170.140.10">
    <property type="entry name" value="Chitin binding domain"/>
    <property type="match status" value="1"/>
</dbReference>
<dbReference type="SMART" id="SM00494">
    <property type="entry name" value="ChtBD2"/>
    <property type="match status" value="1"/>
</dbReference>
<proteinExistence type="predicted"/>
<feature type="region of interest" description="Disordered" evidence="1">
    <location>
        <begin position="380"/>
        <end position="402"/>
    </location>
</feature>
<feature type="chain" id="PRO_5018612332" evidence="2">
    <location>
        <begin position="22"/>
        <end position="621"/>
    </location>
</feature>
<dbReference type="AlphaFoldDB" id="A0A3R7N542"/>
<evidence type="ECO:0000313" key="5">
    <source>
        <dbReference type="Proteomes" id="UP000283509"/>
    </source>
</evidence>
<feature type="region of interest" description="Disordered" evidence="1">
    <location>
        <begin position="81"/>
        <end position="248"/>
    </location>
</feature>
<gene>
    <name evidence="4" type="ORF">C7M84_003835</name>
</gene>
<feature type="compositionally biased region" description="Polar residues" evidence="1">
    <location>
        <begin position="513"/>
        <end position="533"/>
    </location>
</feature>
<sequence length="621" mass="70604">MASVRALLVLGLAVQLCPSRSHDSLEVHYELQPPEHEYLPPKKYDPQEPSTTYDFQEVFKKDDYQEVLTKDGYQEPLLASYQEPLKTYQEEPPKISYQAPSETYKEPPKTSYEDSSKEYNYQEPSKAFSYQEPSKKADYQDPVIVSYQEPPKTKDGYQGPVKTSSEESSKEYTYQEPLKTFDYQDPQKKDDYQEPATAYGYQEPHKKGDYQEPAKTYDGEEAHTDDYHEPSKAYSYQEPSKPFVHQKSTSEYQKSLDYKYQEPSYDSREHDAAYLASLFINVPGEGVPGKDYPILATVPYTGFSCDGLDYPGHYADYRARCQVYHVCQKDGRHSSFLCPNGTVFSQWYSVCDWWFNVDCDGAQTWFVYTRNGIILGKDADSSRPAGVSSRLPQKSRSGRVSKGLVVSKDYVPPVESSEVSYSAEEYKSLPTPEIYEVPSASHSSSSDYAVEYQQSTTTTKDPYGLKVIKQPSDSVASIKSAGKYGPPAQATGTHYSSETLKNHEHDTSEDSYETGTQGKPQGTSQESYTSKPHVNNFARRVVISVRNKADAKKPTSRYVTDVDSSEYDVSTTDVSHFRQGHVKPLFRDSVRRFETKRTTLVQGPRRPSPERSLITLYRDPQ</sequence>
<feature type="signal peptide" evidence="2">
    <location>
        <begin position="1"/>
        <end position="21"/>
    </location>
</feature>
<dbReference type="Proteomes" id="UP000283509">
    <property type="component" value="Unassembled WGS sequence"/>
</dbReference>
<evidence type="ECO:0000259" key="3">
    <source>
        <dbReference type="PROSITE" id="PS50940"/>
    </source>
</evidence>
<feature type="compositionally biased region" description="Basic and acidic residues" evidence="1">
    <location>
        <begin position="103"/>
        <end position="117"/>
    </location>
</feature>
<dbReference type="InterPro" id="IPR052976">
    <property type="entry name" value="Scoloptoxin-like"/>
</dbReference>
<dbReference type="PANTHER" id="PTHR22933">
    <property type="entry name" value="FI18007P1-RELATED"/>
    <property type="match status" value="1"/>
</dbReference>
<organism evidence="4 5">
    <name type="scientific">Penaeus vannamei</name>
    <name type="common">Whiteleg shrimp</name>
    <name type="synonym">Litopenaeus vannamei</name>
    <dbReference type="NCBI Taxonomy" id="6689"/>
    <lineage>
        <taxon>Eukaryota</taxon>
        <taxon>Metazoa</taxon>
        <taxon>Ecdysozoa</taxon>
        <taxon>Arthropoda</taxon>
        <taxon>Crustacea</taxon>
        <taxon>Multicrustacea</taxon>
        <taxon>Malacostraca</taxon>
        <taxon>Eumalacostraca</taxon>
        <taxon>Eucarida</taxon>
        <taxon>Decapoda</taxon>
        <taxon>Dendrobranchiata</taxon>
        <taxon>Penaeoidea</taxon>
        <taxon>Penaeidae</taxon>
        <taxon>Penaeus</taxon>
    </lineage>
</organism>